<keyword evidence="5" id="KW-1185">Reference proteome</keyword>
<dbReference type="STRING" id="981085.W9SEL2"/>
<accession>W9SEL2</accession>
<dbReference type="SUPFAM" id="SSF55831">
    <property type="entry name" value="Thymidylate synthase/dCMP hydroxymethylase"/>
    <property type="match status" value="1"/>
</dbReference>
<dbReference type="Proteomes" id="UP000030645">
    <property type="component" value="Unassembled WGS sequence"/>
</dbReference>
<dbReference type="GO" id="GO:0005829">
    <property type="term" value="C:cytosol"/>
    <property type="evidence" value="ECO:0007669"/>
    <property type="project" value="TreeGrafter"/>
</dbReference>
<organism evidence="4 5">
    <name type="scientific">Morus notabilis</name>
    <dbReference type="NCBI Taxonomy" id="981085"/>
    <lineage>
        <taxon>Eukaryota</taxon>
        <taxon>Viridiplantae</taxon>
        <taxon>Streptophyta</taxon>
        <taxon>Embryophyta</taxon>
        <taxon>Tracheophyta</taxon>
        <taxon>Spermatophyta</taxon>
        <taxon>Magnoliopsida</taxon>
        <taxon>eudicotyledons</taxon>
        <taxon>Gunneridae</taxon>
        <taxon>Pentapetalae</taxon>
        <taxon>rosids</taxon>
        <taxon>fabids</taxon>
        <taxon>Rosales</taxon>
        <taxon>Moraceae</taxon>
        <taxon>Moreae</taxon>
        <taxon>Morus</taxon>
    </lineage>
</organism>
<dbReference type="Pfam" id="PF00303">
    <property type="entry name" value="Thymidylat_synt"/>
    <property type="match status" value="1"/>
</dbReference>
<evidence type="ECO:0000259" key="3">
    <source>
        <dbReference type="PROSITE" id="PS51330"/>
    </source>
</evidence>
<dbReference type="Pfam" id="PF00186">
    <property type="entry name" value="DHFR_1"/>
    <property type="match status" value="1"/>
</dbReference>
<dbReference type="PANTHER" id="PTHR11548">
    <property type="entry name" value="THYMIDYLATE SYNTHASE 1"/>
    <property type="match status" value="1"/>
</dbReference>
<dbReference type="InterPro" id="IPR023451">
    <property type="entry name" value="Thymidate_synth/dCMP_Mease_dom"/>
</dbReference>
<dbReference type="EMBL" id="KE346040">
    <property type="protein sequence ID" value="EXC25056.1"/>
    <property type="molecule type" value="Genomic_DNA"/>
</dbReference>
<proteinExistence type="predicted"/>
<dbReference type="CDD" id="cd00209">
    <property type="entry name" value="DHFR"/>
    <property type="match status" value="1"/>
</dbReference>
<dbReference type="eggNOG" id="KOG1324">
    <property type="taxonomic scope" value="Eukaryota"/>
</dbReference>
<keyword evidence="1" id="KW-0489">Methyltransferase</keyword>
<dbReference type="Gene3D" id="3.40.430.10">
    <property type="entry name" value="Dihydrofolate Reductase, subunit A"/>
    <property type="match status" value="1"/>
</dbReference>
<gene>
    <name evidence="4" type="ORF">L484_021927</name>
</gene>
<dbReference type="InterPro" id="IPR045097">
    <property type="entry name" value="Thymidate_synth/dCMP_Mease"/>
</dbReference>
<evidence type="ECO:0000256" key="1">
    <source>
        <dbReference type="ARBA" id="ARBA00022603"/>
    </source>
</evidence>
<dbReference type="GO" id="GO:0005739">
    <property type="term" value="C:mitochondrion"/>
    <property type="evidence" value="ECO:0007669"/>
    <property type="project" value="TreeGrafter"/>
</dbReference>
<dbReference type="SUPFAM" id="SSF53597">
    <property type="entry name" value="Dihydrofolate reductase-like"/>
    <property type="match status" value="1"/>
</dbReference>
<keyword evidence="2" id="KW-0808">Transferase</keyword>
<name>W9SEL2_9ROSA</name>
<dbReference type="GO" id="GO:0032259">
    <property type="term" value="P:methylation"/>
    <property type="evidence" value="ECO:0007669"/>
    <property type="project" value="UniProtKB-KW"/>
</dbReference>
<reference evidence="5" key="1">
    <citation type="submission" date="2013-01" db="EMBL/GenBank/DDBJ databases">
        <title>Draft Genome Sequence of a Mulberry Tree, Morus notabilis C.K. Schneid.</title>
        <authorList>
            <person name="He N."/>
            <person name="Zhao S."/>
        </authorList>
    </citation>
    <scope>NUCLEOTIDE SEQUENCE</scope>
</reference>
<dbReference type="eggNOG" id="KOG0673">
    <property type="taxonomic scope" value="Eukaryota"/>
</dbReference>
<evidence type="ECO:0000313" key="5">
    <source>
        <dbReference type="Proteomes" id="UP000030645"/>
    </source>
</evidence>
<dbReference type="AlphaFoldDB" id="W9SEL2"/>
<dbReference type="GO" id="GO:0046654">
    <property type="term" value="P:tetrahydrofolate biosynthetic process"/>
    <property type="evidence" value="ECO:0007669"/>
    <property type="project" value="InterPro"/>
</dbReference>
<dbReference type="InterPro" id="IPR024072">
    <property type="entry name" value="DHFR-like_dom_sf"/>
</dbReference>
<dbReference type="PANTHER" id="PTHR11548:SF14">
    <property type="entry name" value="BIFUNCTIONAL DIHYDROFOLATE REDUCTASE-THYMIDYLATE SYNTHASE"/>
    <property type="match status" value="1"/>
</dbReference>
<feature type="domain" description="DHFR" evidence="3">
    <location>
        <begin position="1"/>
        <end position="207"/>
    </location>
</feature>
<dbReference type="InterPro" id="IPR001796">
    <property type="entry name" value="DHFR_dom"/>
</dbReference>
<dbReference type="Gene3D" id="3.30.572.10">
    <property type="entry name" value="Thymidylate synthase/dCMP hydroxymethylase domain"/>
    <property type="match status" value="2"/>
</dbReference>
<dbReference type="GO" id="GO:0004799">
    <property type="term" value="F:thymidylate synthase activity"/>
    <property type="evidence" value="ECO:0007669"/>
    <property type="project" value="TreeGrafter"/>
</dbReference>
<evidence type="ECO:0000256" key="2">
    <source>
        <dbReference type="ARBA" id="ARBA00022679"/>
    </source>
</evidence>
<protein>
    <submittedName>
        <fullName evidence="4">Bifunctional dihydrofolate reductase-thymidylate synthase</fullName>
    </submittedName>
</protein>
<dbReference type="PRINTS" id="PR00070">
    <property type="entry name" value="DHFR"/>
</dbReference>
<dbReference type="InterPro" id="IPR036926">
    <property type="entry name" value="Thymidate_synth/dCMP_Mease_sf"/>
</dbReference>
<dbReference type="GO" id="GO:0004146">
    <property type="term" value="F:dihydrofolate reductase activity"/>
    <property type="evidence" value="ECO:0007669"/>
    <property type="project" value="InterPro"/>
</dbReference>
<dbReference type="PROSITE" id="PS51330">
    <property type="entry name" value="DHFR_2"/>
    <property type="match status" value="1"/>
</dbReference>
<sequence length="447" mass="50113">MPTLRNQILRKYFKAHYPNIDSATLKCRANSRFSFMAGDMNSGPKRTYQVVVAEGRKSAMEELTATTLDPTKKNAVVMGRKTWESIPLQFRPLPARLNVVLSRSGKVGDSIEENVVICESISSALESLAQPPYSQSIEKVFVIGGGQVLREALNAPRCDAIHITEIETSIDCDTFIPSIDFSSFQPWYSSQPFVENNVRFSFATYVRVRTSTVNPHACGNGEESSSDKFEVGSFTFLPKMIFERHDEHFYFGLVQEIISSGYKKHDEPGNCTLSKFDCEMRFNLCKSFPKGVSWEGVLPEFFRLISGTTNEKLADVIDAIKNNSDDKRIILSLQNLSDLTLEFSVANGELSLHTHQPFVDMFLSVPKNIASYALLKCTIAHVCGLIPSDLNLKIGEAHVRGTHIRPLQDQIHRLPTPFPILKINPNKTNIDTYVSADYELVGYDPHS</sequence>
<dbReference type="GO" id="GO:0006231">
    <property type="term" value="P:dTMP biosynthetic process"/>
    <property type="evidence" value="ECO:0007669"/>
    <property type="project" value="TreeGrafter"/>
</dbReference>
<evidence type="ECO:0000313" key="4">
    <source>
        <dbReference type="EMBL" id="EXC25056.1"/>
    </source>
</evidence>